<evidence type="ECO:0000313" key="2">
    <source>
        <dbReference type="EMBL" id="SEP57926.1"/>
    </source>
</evidence>
<dbReference type="Proteomes" id="UP000199410">
    <property type="component" value="Unassembled WGS sequence"/>
</dbReference>
<name>A0A1H8Z0Q4_9BACI</name>
<sequence length="40" mass="4584">MANKKKSDENLKGSLYAVFGVGIIIILLWVYCFDLFIGRF</sequence>
<keyword evidence="1" id="KW-0812">Transmembrane</keyword>
<dbReference type="EMBL" id="FOEL01000002">
    <property type="protein sequence ID" value="SEP57926.1"/>
    <property type="molecule type" value="Genomic_DNA"/>
</dbReference>
<dbReference type="GeneID" id="77017550"/>
<comment type="caution">
    <text evidence="2">The sequence shown here is derived from an EMBL/GenBank/DDBJ whole genome shotgun (WGS) entry which is preliminary data.</text>
</comment>
<evidence type="ECO:0000256" key="1">
    <source>
        <dbReference type="SAM" id="Phobius"/>
    </source>
</evidence>
<keyword evidence="1" id="KW-0472">Membrane</keyword>
<protein>
    <recommendedName>
        <fullName evidence="4">Cytochrome C oxidase subunit II</fullName>
    </recommendedName>
</protein>
<evidence type="ECO:0008006" key="4">
    <source>
        <dbReference type="Google" id="ProtNLM"/>
    </source>
</evidence>
<feature type="transmembrane region" description="Helical" evidence="1">
    <location>
        <begin position="15"/>
        <end position="37"/>
    </location>
</feature>
<dbReference type="RefSeq" id="WP_009370491.1">
    <property type="nucleotide sequence ID" value="NZ_BJOM01000001.1"/>
</dbReference>
<gene>
    <name evidence="2" type="ORF">SAMN02787113_00077</name>
</gene>
<proteinExistence type="predicted"/>
<dbReference type="AlphaFoldDB" id="A0A1H8Z0Q4"/>
<accession>A0A1H8Z0Q4</accession>
<keyword evidence="1" id="KW-1133">Transmembrane helix</keyword>
<reference evidence="2 3" key="1">
    <citation type="submission" date="2016-10" db="EMBL/GenBank/DDBJ databases">
        <authorList>
            <person name="Varghese N."/>
            <person name="Submissions S."/>
        </authorList>
    </citation>
    <scope>NUCLEOTIDE SEQUENCE [LARGE SCALE GENOMIC DNA]</scope>
    <source>
        <strain evidence="2 3">TC-13</strain>
    </source>
</reference>
<evidence type="ECO:0000313" key="3">
    <source>
        <dbReference type="Proteomes" id="UP000199410"/>
    </source>
</evidence>
<organism evidence="2 3">
    <name type="scientific">Lysinibacillus fusiformis</name>
    <dbReference type="NCBI Taxonomy" id="28031"/>
    <lineage>
        <taxon>Bacteria</taxon>
        <taxon>Bacillati</taxon>
        <taxon>Bacillota</taxon>
        <taxon>Bacilli</taxon>
        <taxon>Bacillales</taxon>
        <taxon>Bacillaceae</taxon>
        <taxon>Lysinibacillus</taxon>
    </lineage>
</organism>